<dbReference type="InterPro" id="IPR013546">
    <property type="entry name" value="PII_UdlTrfase/GS_AdlTrfase"/>
</dbReference>
<dbReference type="Pfam" id="PF08335">
    <property type="entry name" value="GlnD_UR_UTase"/>
    <property type="match status" value="1"/>
</dbReference>
<evidence type="ECO:0000256" key="3">
    <source>
        <dbReference type="ARBA" id="ARBA00022801"/>
    </source>
</evidence>
<dbReference type="InterPro" id="IPR002912">
    <property type="entry name" value="ACT_dom"/>
</dbReference>
<accession>A0A1W1BB40</accession>
<dbReference type="CDD" id="cd05401">
    <property type="entry name" value="NT_GlnE_GlnD_like"/>
    <property type="match status" value="1"/>
</dbReference>
<dbReference type="SUPFAM" id="SSF55021">
    <property type="entry name" value="ACT-like"/>
    <property type="match status" value="1"/>
</dbReference>
<dbReference type="GO" id="GO:0016787">
    <property type="term" value="F:hydrolase activity"/>
    <property type="evidence" value="ECO:0007669"/>
    <property type="project" value="UniProtKB-KW"/>
</dbReference>
<evidence type="ECO:0000256" key="5">
    <source>
        <dbReference type="ARBA" id="ARBA00023268"/>
    </source>
</evidence>
<proteinExistence type="inferred from homology"/>
<protein>
    <submittedName>
        <fullName evidence="8">Possible nucleotidyltransferase</fullName>
    </submittedName>
</protein>
<evidence type="ECO:0000259" key="7">
    <source>
        <dbReference type="PROSITE" id="PS51831"/>
    </source>
</evidence>
<keyword evidence="3" id="KW-0378">Hydrolase</keyword>
<evidence type="ECO:0000259" key="6">
    <source>
        <dbReference type="PROSITE" id="PS51671"/>
    </source>
</evidence>
<keyword evidence="4" id="KW-0460">Magnesium</keyword>
<dbReference type="PANTHER" id="PTHR47320">
    <property type="entry name" value="BIFUNCTIONAL URIDYLYLTRANSFERASE/URIDYLYL-REMOVING ENZYME"/>
    <property type="match status" value="1"/>
</dbReference>
<dbReference type="CDD" id="cd04873">
    <property type="entry name" value="ACT_UUR-ACR-like"/>
    <property type="match status" value="1"/>
</dbReference>
<dbReference type="PANTHER" id="PTHR47320:SF1">
    <property type="entry name" value="BIFUNCTIONAL URIDYLYLTRANSFERASE_URIDYLYL-REMOVING ENZYME"/>
    <property type="match status" value="1"/>
</dbReference>
<dbReference type="Gene3D" id="1.10.3090.10">
    <property type="entry name" value="cca-adding enzyme, domain 2"/>
    <property type="match status" value="1"/>
</dbReference>
<dbReference type="Pfam" id="PF01966">
    <property type="entry name" value="HD"/>
    <property type="match status" value="1"/>
</dbReference>
<evidence type="ECO:0000256" key="4">
    <source>
        <dbReference type="ARBA" id="ARBA00022842"/>
    </source>
</evidence>
<evidence type="ECO:0000256" key="2">
    <source>
        <dbReference type="ARBA" id="ARBA00022695"/>
    </source>
</evidence>
<keyword evidence="2" id="KW-0548">Nucleotidyltransferase</keyword>
<dbReference type="InterPro" id="IPR005105">
    <property type="entry name" value="GlnD_Uridyltrans_N"/>
</dbReference>
<dbReference type="SUPFAM" id="SSF109604">
    <property type="entry name" value="HD-domain/PDEase-like"/>
    <property type="match status" value="1"/>
</dbReference>
<dbReference type="PROSITE" id="PS51831">
    <property type="entry name" value="HD"/>
    <property type="match status" value="1"/>
</dbReference>
<dbReference type="Pfam" id="PF03445">
    <property type="entry name" value="DUF294"/>
    <property type="match status" value="1"/>
</dbReference>
<feature type="domain" description="ACT" evidence="6">
    <location>
        <begin position="771"/>
        <end position="836"/>
    </location>
</feature>
<dbReference type="PIRSF" id="PIRSF006288">
    <property type="entry name" value="PII_uridyltransf"/>
    <property type="match status" value="1"/>
</dbReference>
<keyword evidence="1 8" id="KW-0808">Transferase</keyword>
<evidence type="ECO:0000256" key="1">
    <source>
        <dbReference type="ARBA" id="ARBA00022679"/>
    </source>
</evidence>
<dbReference type="GO" id="GO:0008773">
    <property type="term" value="F:[protein-PII] uridylyltransferase activity"/>
    <property type="evidence" value="ECO:0007669"/>
    <property type="project" value="InterPro"/>
</dbReference>
<dbReference type="InterPro" id="IPR043519">
    <property type="entry name" value="NT_sf"/>
</dbReference>
<evidence type="ECO:0000313" key="8">
    <source>
        <dbReference type="EMBL" id="SFV50717.1"/>
    </source>
</evidence>
<dbReference type="SUPFAM" id="SSF81593">
    <property type="entry name" value="Nucleotidyltransferase substrate binding subunit/domain"/>
    <property type="match status" value="1"/>
</dbReference>
<dbReference type="EMBL" id="FPHB01000011">
    <property type="protein sequence ID" value="SFV50717.1"/>
    <property type="molecule type" value="Genomic_DNA"/>
</dbReference>
<dbReference type="InterPro" id="IPR010043">
    <property type="entry name" value="UTase/UR"/>
</dbReference>
<dbReference type="AlphaFoldDB" id="A0A1W1BB40"/>
<feature type="domain" description="HD" evidence="7">
    <location>
        <begin position="450"/>
        <end position="573"/>
    </location>
</feature>
<dbReference type="InterPro" id="IPR006674">
    <property type="entry name" value="HD_domain"/>
</dbReference>
<dbReference type="HAMAP" id="MF_00277">
    <property type="entry name" value="PII_uridylyl_transf"/>
    <property type="match status" value="1"/>
</dbReference>
<gene>
    <name evidence="8" type="ORF">MNB_SM-7-1155</name>
</gene>
<keyword evidence="5" id="KW-0511">Multifunctional enzyme</keyword>
<sequence length="836" mass="97776">MDIELKIEDLLESNGSDFELSKLFKAYIKEYKESLPKIFEESQGKDFLVKHTKKLDHIISLMYKTILRRLFGNYQPMRSSIPIAIIALGSYGREQLCVHSDIDLLIVYEPTAGYNIDLIIEKLLYLAWDAGLKLGHRVHEVSDLFKASNEDITIKTALMEARFITGSSFTWHVTQRELERIRKHNQKEFILAKITEAQQRRKKYPISMQPNIKEGVGGLRDANLLFWVAHTIYGIGSLRELSNELFTDEEYREYRIALELIFRVRSALHIITAKQEDRLLLEHMPRITELLGFKDTFKLASKVLQAGWRINNFTRIFTKKMVRSYIYESENIMTFRHLRIAKGIYLKENRLFASYLLPQQKINTLLELLLSLDDQDYRFDAGFLRLFTYAKITHPLPKSTYKLLSRLLEQEHIYSFLKLFYDAGILHELFTNFKKVLHLPQFDGYHTYPVDLHSIKCVEALENIKDPYVLEIYKSLNKKERQLLKAVVLLHDTGKGRLQDHSEVGAKLIANFTQKVGFSKEQQERASLLVKHHILMSNIAFKEDIYHEKTLYKFMSQIGDETNLKLLYIHTYADINGVGDEIYTSFNSKLLRELYQNALEISQNKERITDASRRLRVEKRIKNLTEFQELPRLLQKKILKVESNLFFFRHSPKDIVEIAKKAKETKEYSYTITPKPSLTIEIFRRIPLNIGYLLAMLSQYDVAGMEIFTLFDEIKYFRIEFQESIEQTMLPELEAIIKDSFDMQKSIPLKSIKIKPNEITIDCDHSMAYANLSLKAANQRGLLAFIMQKFEDLGINIASAKIHSNKKTVRDTFLMTKQNNLCDNTQKIIEKLTKES</sequence>
<reference evidence="8" key="1">
    <citation type="submission" date="2016-10" db="EMBL/GenBank/DDBJ databases">
        <authorList>
            <person name="de Groot N.N."/>
        </authorList>
    </citation>
    <scope>NUCLEOTIDE SEQUENCE</scope>
</reference>
<dbReference type="PROSITE" id="PS51671">
    <property type="entry name" value="ACT"/>
    <property type="match status" value="1"/>
</dbReference>
<organism evidence="8">
    <name type="scientific">hydrothermal vent metagenome</name>
    <dbReference type="NCBI Taxonomy" id="652676"/>
    <lineage>
        <taxon>unclassified sequences</taxon>
        <taxon>metagenomes</taxon>
        <taxon>ecological metagenomes</taxon>
    </lineage>
</organism>
<dbReference type="InterPro" id="IPR045865">
    <property type="entry name" value="ACT-like_dom_sf"/>
</dbReference>
<dbReference type="SUPFAM" id="SSF81301">
    <property type="entry name" value="Nucleotidyltransferase"/>
    <property type="match status" value="1"/>
</dbReference>
<name>A0A1W1BB40_9ZZZZ</name>
<dbReference type="Gene3D" id="3.30.460.10">
    <property type="entry name" value="Beta Polymerase, domain 2"/>
    <property type="match status" value="1"/>
</dbReference>